<dbReference type="Proteomes" id="UP000259683">
    <property type="component" value="Segment"/>
</dbReference>
<proteinExistence type="predicted"/>
<reference evidence="1" key="2">
    <citation type="submission" date="2021-07" db="EMBL/GenBank/DDBJ databases">
        <title>Giant CbK-like Caulobacter bacteriophages have genetically divergent genomes.</title>
        <authorList>
            <person name="Wilson K."/>
            <person name="Ely B."/>
        </authorList>
    </citation>
    <scope>NUCLEOTIDE SEQUENCE</scope>
</reference>
<dbReference type="EMBL" id="MH588547">
    <property type="protein sequence ID" value="AXQ69886.1"/>
    <property type="molecule type" value="Genomic_DNA"/>
</dbReference>
<organism evidence="1 2">
    <name type="scientific">Caulobacter phage CcrSC</name>
    <dbReference type="NCBI Taxonomy" id="2283272"/>
    <lineage>
        <taxon>Viruses</taxon>
        <taxon>Duplodnaviria</taxon>
        <taxon>Heunggongvirae</taxon>
        <taxon>Uroviricota</taxon>
        <taxon>Caudoviricetes</taxon>
        <taxon>Jeanschmidtviridae</taxon>
        <taxon>Bertelyvirus</taxon>
        <taxon>Bertelyvirus SC</taxon>
    </lineage>
</organism>
<reference evidence="1" key="1">
    <citation type="submission" date="2018-07" db="EMBL/GenBank/DDBJ databases">
        <authorList>
            <person name="Wilson K.M."/>
            <person name="Ely B."/>
        </authorList>
    </citation>
    <scope>NUCLEOTIDE SEQUENCE</scope>
</reference>
<accession>A0A385EDY1</accession>
<gene>
    <name evidence="1" type="ORF">CcrSC_gp304</name>
</gene>
<evidence type="ECO:0000313" key="1">
    <source>
        <dbReference type="EMBL" id="AXQ69886.1"/>
    </source>
</evidence>
<protein>
    <submittedName>
        <fullName evidence="1">Uncharacterized protein</fullName>
    </submittedName>
</protein>
<sequence>MTTFEIVDRENTPGSQGGVDYGSTPLTVLARSPVAALLWMPGGTYHSGIGQRSYASAYMMVIKGRSLSVWERNKKHDFERKLHEPAKRLSSAMIMERAEKINEFFEADIAVELAKAVKQRKTLLVDGGGEPFKVDARVERKKKEATAAKIAAEAGVVRWIEPIDVAHCRQCGTKLVPALEKHYVDPKVFQPTSLEDVQRQFNHLQVVATEGYFGNDPEEAHLIGAYKTWNGRSYMRGPYFCHNDCAKDYAVRAVETLEALPIIPPLSDEELEAQERAERDAVWGL</sequence>
<evidence type="ECO:0000313" key="2">
    <source>
        <dbReference type="Proteomes" id="UP000259683"/>
    </source>
</evidence>
<name>A0A385EDY1_9CAUD</name>
<keyword evidence="2" id="KW-1185">Reference proteome</keyword>